<dbReference type="Gene3D" id="3.10.180.10">
    <property type="entry name" value="2,3-Dihydroxybiphenyl 1,2-Dioxygenase, domain 1"/>
    <property type="match status" value="1"/>
</dbReference>
<dbReference type="Proteomes" id="UP000001784">
    <property type="component" value="Chromosome"/>
</dbReference>
<dbReference type="GO" id="GO:0051213">
    <property type="term" value="F:dioxygenase activity"/>
    <property type="evidence" value="ECO:0007669"/>
    <property type="project" value="UniProtKB-KW"/>
</dbReference>
<proteinExistence type="predicted"/>
<gene>
    <name evidence="3" type="ordered locus">Sfum_1140</name>
</gene>
<dbReference type="HOGENOM" id="CLU_084417_0_1_7"/>
<evidence type="ECO:0000256" key="1">
    <source>
        <dbReference type="SAM" id="MobiDB-lite"/>
    </source>
</evidence>
<feature type="domain" description="VOC" evidence="2">
    <location>
        <begin position="6"/>
        <end position="134"/>
    </location>
</feature>
<dbReference type="PANTHER" id="PTHR36110">
    <property type="entry name" value="RING-CLEAVING DIOXYGENASE MHQE-RELATED"/>
    <property type="match status" value="1"/>
</dbReference>
<dbReference type="CDD" id="cd06587">
    <property type="entry name" value="VOC"/>
    <property type="match status" value="1"/>
</dbReference>
<dbReference type="SUPFAM" id="SSF54593">
    <property type="entry name" value="Glyoxalase/Bleomycin resistance protein/Dihydroxybiphenyl dioxygenase"/>
    <property type="match status" value="1"/>
</dbReference>
<dbReference type="InterPro" id="IPR052537">
    <property type="entry name" value="Extradiol_RC_dioxygenase"/>
</dbReference>
<feature type="region of interest" description="Disordered" evidence="1">
    <location>
        <begin position="143"/>
        <end position="200"/>
    </location>
</feature>
<dbReference type="InterPro" id="IPR004360">
    <property type="entry name" value="Glyas_Fos-R_dOase_dom"/>
</dbReference>
<keyword evidence="3" id="KW-0223">Dioxygenase</keyword>
<dbReference type="STRING" id="335543.Sfum_1140"/>
<dbReference type="EMBL" id="CP000478">
    <property type="protein sequence ID" value="ABK16833.1"/>
    <property type="molecule type" value="Genomic_DNA"/>
</dbReference>
<dbReference type="PROSITE" id="PS51819">
    <property type="entry name" value="VOC"/>
    <property type="match status" value="1"/>
</dbReference>
<accession>A0LHD1</accession>
<dbReference type="eggNOG" id="COG0346">
    <property type="taxonomic scope" value="Bacteria"/>
</dbReference>
<dbReference type="InterPro" id="IPR037523">
    <property type="entry name" value="VOC_core"/>
</dbReference>
<dbReference type="AlphaFoldDB" id="A0LHD1"/>
<dbReference type="RefSeq" id="WP_011698004.1">
    <property type="nucleotide sequence ID" value="NC_008554.1"/>
</dbReference>
<dbReference type="InterPro" id="IPR029068">
    <property type="entry name" value="Glyas_Bleomycin-R_OHBP_Dase"/>
</dbReference>
<evidence type="ECO:0000313" key="4">
    <source>
        <dbReference type="Proteomes" id="UP000001784"/>
    </source>
</evidence>
<dbReference type="InParanoid" id="A0LHD1"/>
<organism evidence="3 4">
    <name type="scientific">Syntrophobacter fumaroxidans (strain DSM 10017 / MPOB)</name>
    <dbReference type="NCBI Taxonomy" id="335543"/>
    <lineage>
        <taxon>Bacteria</taxon>
        <taxon>Pseudomonadati</taxon>
        <taxon>Thermodesulfobacteriota</taxon>
        <taxon>Syntrophobacteria</taxon>
        <taxon>Syntrophobacterales</taxon>
        <taxon>Syntrophobacteraceae</taxon>
        <taxon>Syntrophobacter</taxon>
    </lineage>
</organism>
<dbReference type="Pfam" id="PF00903">
    <property type="entry name" value="Glyoxalase"/>
    <property type="match status" value="1"/>
</dbReference>
<dbReference type="OrthoDB" id="9804944at2"/>
<keyword evidence="3" id="KW-0560">Oxidoreductase</keyword>
<evidence type="ECO:0000313" key="3">
    <source>
        <dbReference type="EMBL" id="ABK16833.1"/>
    </source>
</evidence>
<name>A0LHD1_SYNFM</name>
<keyword evidence="4" id="KW-1185">Reference proteome</keyword>
<dbReference type="PANTHER" id="PTHR36110:SF4">
    <property type="entry name" value="RING-CLEAVING DIOXYGENASE MHQA-RELATED"/>
    <property type="match status" value="1"/>
</dbReference>
<feature type="compositionally biased region" description="Basic and acidic residues" evidence="1">
    <location>
        <begin position="174"/>
        <end position="200"/>
    </location>
</feature>
<protein>
    <submittedName>
        <fullName evidence="3">Glyoxalase/bleomycin resistance protein/dioxygenase</fullName>
    </submittedName>
</protein>
<sequence length="200" mass="22485">MAKYYGIHHLAMATGDMDATIRFWRDLLGMRLVAGLGKPGYRHYFFEISPGHHIAFFEWPGVEPVPERDHGQPAAGPVVFDHVSFGVGCEDDLWDLRDRIEAAGSWVSEVIDHGFIHSIYSFDPNGIPIEFSCRVEEEDPAHIPRMVDSSPSSVTREGPGPVAGKWPAVVRPTPPDEREIFPGEGRELVSGQRKDWWRNP</sequence>
<evidence type="ECO:0000259" key="2">
    <source>
        <dbReference type="PROSITE" id="PS51819"/>
    </source>
</evidence>
<dbReference type="KEGG" id="sfu:Sfum_1140"/>
<reference evidence="3 4" key="1">
    <citation type="submission" date="2006-10" db="EMBL/GenBank/DDBJ databases">
        <title>Complete sequence of Syntrophobacter fumaroxidans MPOB.</title>
        <authorList>
            <consortium name="US DOE Joint Genome Institute"/>
            <person name="Copeland A."/>
            <person name="Lucas S."/>
            <person name="Lapidus A."/>
            <person name="Barry K."/>
            <person name="Detter J.C."/>
            <person name="Glavina del Rio T."/>
            <person name="Hammon N."/>
            <person name="Israni S."/>
            <person name="Pitluck S."/>
            <person name="Goltsman E.G."/>
            <person name="Martinez M."/>
            <person name="Schmutz J."/>
            <person name="Larimer F."/>
            <person name="Land M."/>
            <person name="Hauser L."/>
            <person name="Kyrpides N."/>
            <person name="Kim E."/>
            <person name="Boone D.R."/>
            <person name="Brockman F."/>
            <person name="Culley D."/>
            <person name="Ferry J."/>
            <person name="Gunsalus R."/>
            <person name="McInerney M.J."/>
            <person name="Morrison M."/>
            <person name="Plugge C."/>
            <person name="Rohlin L."/>
            <person name="Scholten J."/>
            <person name="Sieber J."/>
            <person name="Stams A.J.M."/>
            <person name="Worm P."/>
            <person name="Henstra A.M."/>
            <person name="Richardson P."/>
        </authorList>
    </citation>
    <scope>NUCLEOTIDE SEQUENCE [LARGE SCALE GENOMIC DNA]</scope>
    <source>
        <strain evidence="4">DSM 10017 / MPOB</strain>
    </source>
</reference>